<dbReference type="InterPro" id="IPR029063">
    <property type="entry name" value="SAM-dependent_MTases_sf"/>
</dbReference>
<dbReference type="GO" id="GO:0003677">
    <property type="term" value="F:DNA binding"/>
    <property type="evidence" value="ECO:0007669"/>
    <property type="project" value="InterPro"/>
</dbReference>
<keyword evidence="2" id="KW-0808">Transferase</keyword>
<reference evidence="6" key="1">
    <citation type="submission" date="2005-12" db="EMBL/GenBank/DDBJ databases">
        <title>Complete sequence of Moorella thermoacetica ATCC 39073.</title>
        <authorList>
            <consortium name="US DOE Joint Genome Institute"/>
            <person name="Copeland A."/>
            <person name="Lucas S."/>
            <person name="Lapidus A."/>
            <person name="Barry K."/>
            <person name="Detter J.C."/>
            <person name="Glavina T."/>
            <person name="Hammon N."/>
            <person name="Israni S."/>
            <person name="Pitluck S."/>
            <person name="Chertkov O."/>
            <person name="Saunders E.H."/>
            <person name="Brettin T."/>
            <person name="Bruce D."/>
            <person name="Han C."/>
            <person name="Tapia R."/>
            <person name="Gilna P."/>
            <person name="Schmutz J."/>
            <person name="Larimer F."/>
            <person name="Land M."/>
            <person name="Kyrpides N."/>
            <person name="Anderson I."/>
            <person name="Richardson P."/>
            <person name="Ragsdale S."/>
        </authorList>
    </citation>
    <scope>NUCLEOTIDE SEQUENCE</scope>
    <source>
        <strain evidence="6">ATCC 39073</strain>
    </source>
</reference>
<dbReference type="Pfam" id="PF01555">
    <property type="entry name" value="N6_N4_Mtase"/>
    <property type="match status" value="2"/>
</dbReference>
<dbReference type="AlphaFoldDB" id="Q2RKS2"/>
<feature type="region of interest" description="Disordered" evidence="4">
    <location>
        <begin position="1"/>
        <end position="23"/>
    </location>
</feature>
<evidence type="ECO:0000256" key="4">
    <source>
        <dbReference type="SAM" id="MobiDB-lite"/>
    </source>
</evidence>
<dbReference type="Gene3D" id="3.40.50.150">
    <property type="entry name" value="Vaccinia Virus protein VP39"/>
    <property type="match status" value="2"/>
</dbReference>
<name>Q2RKS2_MOOTA</name>
<evidence type="ECO:0000259" key="5">
    <source>
        <dbReference type="Pfam" id="PF01555"/>
    </source>
</evidence>
<dbReference type="EnsemblBacteria" id="ABC18967">
    <property type="protein sequence ID" value="ABC18967"/>
    <property type="gene ID" value="Moth_0639"/>
</dbReference>
<dbReference type="REBASE" id="11705">
    <property type="entry name" value="M.Mte39073ORF639P"/>
</dbReference>
<organism evidence="6">
    <name type="scientific">Moorella thermoacetica (strain ATCC 39073 / JCM 9320)</name>
    <dbReference type="NCBI Taxonomy" id="264732"/>
    <lineage>
        <taxon>Bacteria</taxon>
        <taxon>Bacillati</taxon>
        <taxon>Bacillota</taxon>
        <taxon>Clostridia</taxon>
        <taxon>Neomoorellales</taxon>
        <taxon>Neomoorellaceae</taxon>
        <taxon>Neomoorella</taxon>
    </lineage>
</organism>
<dbReference type="PATRIC" id="fig|264732.11.peg.684"/>
<dbReference type="GO" id="GO:0008170">
    <property type="term" value="F:N-methyltransferase activity"/>
    <property type="evidence" value="ECO:0007669"/>
    <property type="project" value="InterPro"/>
</dbReference>
<feature type="compositionally biased region" description="Basic and acidic residues" evidence="4">
    <location>
        <begin position="11"/>
        <end position="23"/>
    </location>
</feature>
<dbReference type="SUPFAM" id="SSF53335">
    <property type="entry name" value="S-adenosyl-L-methionine-dependent methyltransferases"/>
    <property type="match status" value="2"/>
</dbReference>
<accession>Q2RKS2</accession>
<keyword evidence="1 6" id="KW-0489">Methyltransferase</keyword>
<feature type="domain" description="DNA methylase N-4/N-6" evidence="5">
    <location>
        <begin position="101"/>
        <end position="162"/>
    </location>
</feature>
<dbReference type="HOGENOM" id="CLU_014300_0_0_9"/>
<sequence length="852" mass="97906">MDYETGSLFEAKNDPKLEPEDDFARSCPPLSELLDTVRHVEGFPLGRDEDILALSDPPYYTACPNPYLGEFIRRYGKPYDEATDTYQRPPLVADVTEGKNDPVYNAHSYHTKVPHKAIMKYIEHYTEPGDIVFDGFCGSGMTGVAAQLLGRRAILCDLSPAATFIAYNYNTPVDVAAFEREAKRILAEVEKECGWMYETLHTDGRTNGRINYTVWSDVFICPYCGSEYVFWEAAVDKERGKVLNEYPCPSCGAKVAKRECKRAWVAFYDQVIGQEVTQAKQVPVLINYTVGKKRYEKKPDQYDLDLIRRIEESAIPYWFPTDRMLEGDKTVEPIRLGITHVHHFYTKRNLWVLAALNSKISAAKGTGVAAVLRFLISSYNHTHSTKMTRIIFKDTGKPVLTSCQSGTLYISSLPVEKNILQGLTKMKLALISRALKALSYEQAITTSSSTGFSLISIYNNCIDYIFTDPPFGSNLMYSELNFLWEAWLRVFTNNRPEAIINETQGKGLPEYKELMTACFKEMYRLLKPNRWMTVVFHNSRAAVWNAIQEAITRAGFVIAQVTVMDRKQGSFNQVTAAGAVEKDLIINAYKPKKQMEENFLRRAGAGLERDFVADLLEHLPVVPNVGRTEKMLYSKLLAYYVQRGFEIRLDARQFYVLLKENFKLIDGYWFTDEQVLQYEEWKRKQRLDGIKEVQSGQQIFFVSDERSALAWLYNFLETPRTYTDIYTAYSRALVQSDDAIPELKELLDNNFILENGRYRRPQTEQEREAIEAQRERELGRAFERLLAEARSGVKRLKGVRKEALIFGFTKAYREKRYQDILAVARKLDQDFLETNGEINDFVEIARLKTGEE</sequence>
<dbReference type="STRING" id="264732.Moth_0639"/>
<gene>
    <name evidence="6" type="ordered locus">Moth_0639</name>
</gene>
<dbReference type="GO" id="GO:0009307">
    <property type="term" value="P:DNA restriction-modification system"/>
    <property type="evidence" value="ECO:0007669"/>
    <property type="project" value="UniProtKB-KW"/>
</dbReference>
<dbReference type="InterPro" id="IPR002941">
    <property type="entry name" value="DNA_methylase_N4/N6"/>
</dbReference>
<dbReference type="EMBL" id="CP000232">
    <property type="protein sequence ID" value="ABC18967.1"/>
    <property type="molecule type" value="Genomic_DNA"/>
</dbReference>
<dbReference type="eggNOG" id="COG1743">
    <property type="taxonomic scope" value="Bacteria"/>
</dbReference>
<dbReference type="KEGG" id="mta:Moth_0639"/>
<keyword evidence="3" id="KW-0680">Restriction system</keyword>
<evidence type="ECO:0000256" key="2">
    <source>
        <dbReference type="ARBA" id="ARBA00022679"/>
    </source>
</evidence>
<evidence type="ECO:0000256" key="3">
    <source>
        <dbReference type="ARBA" id="ARBA00022747"/>
    </source>
</evidence>
<proteinExistence type="predicted"/>
<dbReference type="OrthoDB" id="9773571at2"/>
<evidence type="ECO:0000256" key="1">
    <source>
        <dbReference type="ARBA" id="ARBA00022603"/>
    </source>
</evidence>
<dbReference type="GO" id="GO:0032259">
    <property type="term" value="P:methylation"/>
    <property type="evidence" value="ECO:0007669"/>
    <property type="project" value="UniProtKB-KW"/>
</dbReference>
<feature type="domain" description="DNA methylase N-4/N-6" evidence="5">
    <location>
        <begin position="462"/>
        <end position="669"/>
    </location>
</feature>
<protein>
    <submittedName>
        <fullName evidence="6">DNA methylase N-4/N-6</fullName>
    </submittedName>
</protein>
<evidence type="ECO:0000313" key="6">
    <source>
        <dbReference type="EMBL" id="ABC18967.1"/>
    </source>
</evidence>